<organism evidence="3">
    <name type="scientific">Triticum urartu</name>
    <name type="common">Red wild einkorn</name>
    <name type="synonym">Crithodium urartu</name>
    <dbReference type="NCBI Taxonomy" id="4572"/>
    <lineage>
        <taxon>Eukaryota</taxon>
        <taxon>Viridiplantae</taxon>
        <taxon>Streptophyta</taxon>
        <taxon>Embryophyta</taxon>
        <taxon>Tracheophyta</taxon>
        <taxon>Spermatophyta</taxon>
        <taxon>Magnoliopsida</taxon>
        <taxon>Liliopsida</taxon>
        <taxon>Poales</taxon>
        <taxon>Poaceae</taxon>
        <taxon>BOP clade</taxon>
        <taxon>Pooideae</taxon>
        <taxon>Triticodae</taxon>
        <taxon>Triticeae</taxon>
        <taxon>Triticinae</taxon>
        <taxon>Triticum</taxon>
    </lineage>
</organism>
<dbReference type="GO" id="GO:0071108">
    <property type="term" value="P:protein K48-linked deubiquitination"/>
    <property type="evidence" value="ECO:0007669"/>
    <property type="project" value="TreeGrafter"/>
</dbReference>
<dbReference type="Pfam" id="PF04424">
    <property type="entry name" value="MINDY_DUB"/>
    <property type="match status" value="2"/>
</dbReference>
<reference evidence="3" key="1">
    <citation type="journal article" date="2013" name="Nature">
        <title>Draft genome of the wheat A-genome progenitor Triticum urartu.</title>
        <authorList>
            <person name="Ling H.Q."/>
            <person name="Zhao S."/>
            <person name="Liu D."/>
            <person name="Wang J."/>
            <person name="Sun H."/>
            <person name="Zhang C."/>
            <person name="Fan H."/>
            <person name="Li D."/>
            <person name="Dong L."/>
            <person name="Tao Y."/>
            <person name="Gao C."/>
            <person name="Wu H."/>
            <person name="Li Y."/>
            <person name="Cui Y."/>
            <person name="Guo X."/>
            <person name="Zheng S."/>
            <person name="Wang B."/>
            <person name="Yu K."/>
            <person name="Liang Q."/>
            <person name="Yang W."/>
            <person name="Lou X."/>
            <person name="Chen J."/>
            <person name="Feng M."/>
            <person name="Jian J."/>
            <person name="Zhang X."/>
            <person name="Luo G."/>
            <person name="Jiang Y."/>
            <person name="Liu J."/>
            <person name="Wang Z."/>
            <person name="Sha Y."/>
            <person name="Zhang B."/>
            <person name="Wu H."/>
            <person name="Tang D."/>
            <person name="Shen Q."/>
            <person name="Xue P."/>
            <person name="Zou S."/>
            <person name="Wang X."/>
            <person name="Liu X."/>
            <person name="Wang F."/>
            <person name="Yang Y."/>
            <person name="An X."/>
            <person name="Dong Z."/>
            <person name="Zhang K."/>
            <person name="Zhang X."/>
            <person name="Luo M.C."/>
            <person name="Dvorak J."/>
            <person name="Tong Y."/>
            <person name="Wang J."/>
            <person name="Yang H."/>
            <person name="Li Z."/>
            <person name="Wang D."/>
            <person name="Zhang A."/>
            <person name="Wang J."/>
        </authorList>
    </citation>
    <scope>NUCLEOTIDE SEQUENCE</scope>
</reference>
<dbReference type="GO" id="GO:1990380">
    <property type="term" value="F:K48-linked deubiquitinase activity"/>
    <property type="evidence" value="ECO:0007669"/>
    <property type="project" value="InterPro"/>
</dbReference>
<dbReference type="GO" id="GO:0004843">
    <property type="term" value="F:cysteine-type deubiquitinase activity"/>
    <property type="evidence" value="ECO:0007669"/>
    <property type="project" value="InterPro"/>
</dbReference>
<protein>
    <recommendedName>
        <fullName evidence="2">MINDY deubiquitinase domain-containing protein</fullName>
    </recommendedName>
</protein>
<dbReference type="eggNOG" id="KOG2427">
    <property type="taxonomic scope" value="Eukaryota"/>
</dbReference>
<dbReference type="OMA" id="VEHMENS"/>
<evidence type="ECO:0000313" key="3">
    <source>
        <dbReference type="EMBL" id="EMS61662.1"/>
    </source>
</evidence>
<feature type="region of interest" description="Disordered" evidence="1">
    <location>
        <begin position="1082"/>
        <end position="1105"/>
    </location>
</feature>
<accession>M7ZNG3</accession>
<evidence type="ECO:0000256" key="1">
    <source>
        <dbReference type="SAM" id="MobiDB-lite"/>
    </source>
</evidence>
<dbReference type="GO" id="GO:0005829">
    <property type="term" value="C:cytosol"/>
    <property type="evidence" value="ECO:0007669"/>
    <property type="project" value="TreeGrafter"/>
</dbReference>
<proteinExistence type="predicted"/>
<dbReference type="PANTHER" id="PTHR18063">
    <property type="entry name" value="NF-E2 INDUCIBLE PROTEIN"/>
    <property type="match status" value="1"/>
</dbReference>
<gene>
    <name evidence="3" type="ORF">TRIUR3_32611</name>
</gene>
<sequence length="1123" mass="127453">MDYTTRVIAFHGLFHTIVCQTDNTPCPLLALCNSLILLGELNLNLRQGVCTISEKKLIERVSDYYMTKATHKVSKIRKTTNKSVKRLAQPIQCKMMLTSVEHMENSGELKLFEQLGIKVYHANVVDPKEEELVRAVGTNTFDTLLAGLAAHKAKTDVQSHSPGSSQVDESASSHLEAVDYDSIQSIKQQMIDKNETLHGTLLLLQNTSDQVENPIAWQHINDVLDSSWTQGNDYVAKSVYFRGCRTFIIYPNMNGSSALVALSPVEGLLLVNLVFCRQCHPSKSIYNIKITKDLQIFEGLGFRLCHGFIADPEDLNLCNAIGERYYDCTTESPTSHLKADDHGKLLDKFLKDHDTELTPYGLRNLQEELSETDICVIFWNKQFHTAIKVDGAGATLASLPDPDILQHRSEYSNFWDSLSSKESAEILSLEDMQFKNLEGKLIVRILEQRSSQKDGVAMMLFDIRRRSMEGEKITSEVLFAVLDGASEKTLLRSDIRNCKEGGIWDVSPSDIITDMKSLLACYSYLLEKALMNKWLQYKAALAYKVGEDLIAAEKRSKISSRGKKVNDQNSQGELGISAHSTEDHSSNSTDQHDSPPLEGTKGHSSNSTGQHDDPPLEGTGDGTKDDRVQSSQSLKHTEDDSIGNLYDLILEFLRSFRNNDPKKFYRGEIETIKYMGNLDIHIHFPHMKEYSVELAAYIIDHHDSDGVKADISRAAAQYLVEHNIGKPEEEIREGIKVIMVDLPSPTSNMSFKKYARLNKLIRPFKLPKKFRRLFSLTWKGRLYLMTYAGRRAARGLMNCIIKKHKEKLCWRGEWKLSDMRIEDGLFVIDTEALYVADVEGMAWDYKKYIELLNPFYVTVEQSSSSGSKKKQSSSSGSKKKQSSSSSSKEKQSSNSPPYWEILQTDTMAMPDPFKDPKAFDRFQKYMSAHFAFMPPVSIFQFLCLLFSICDGLRPNSDQQYGPLNVKPKGVENWTPKAIGVFLFNDVLFYSKNGVIVNAYSNMYWYMLKFVRHFPSHILSLTKNTEGQDVQDMILIHLMLACRLDRNLASLIRHIVNQTNMDGLFLRAWQALLASDDKIEEDFLEDQVSESEDEESDTDVEETRDEIEDEDIADLELFKSEDEE</sequence>
<dbReference type="InterPro" id="IPR033979">
    <property type="entry name" value="MINDY_domain"/>
</dbReference>
<feature type="compositionally biased region" description="Basic and acidic residues" evidence="1">
    <location>
        <begin position="580"/>
        <end position="595"/>
    </location>
</feature>
<dbReference type="InterPro" id="IPR007518">
    <property type="entry name" value="MINDY"/>
</dbReference>
<dbReference type="EMBL" id="KD092859">
    <property type="protein sequence ID" value="EMS61662.1"/>
    <property type="molecule type" value="Genomic_DNA"/>
</dbReference>
<evidence type="ECO:0000259" key="2">
    <source>
        <dbReference type="Pfam" id="PF04424"/>
    </source>
</evidence>
<feature type="compositionally biased region" description="Basic residues" evidence="1">
    <location>
        <begin position="867"/>
        <end position="881"/>
    </location>
</feature>
<name>M7ZNG3_TRIUA</name>
<feature type="domain" description="MINDY deubiquitinase" evidence="2">
    <location>
        <begin position="2"/>
        <end position="175"/>
    </location>
</feature>
<feature type="domain" description="MINDY deubiquitinase" evidence="2">
    <location>
        <begin position="269"/>
        <end position="421"/>
    </location>
</feature>
<dbReference type="STRING" id="4572.M7ZNG3"/>
<dbReference type="GO" id="GO:0016807">
    <property type="term" value="F:cysteine-type carboxypeptidase activity"/>
    <property type="evidence" value="ECO:0007669"/>
    <property type="project" value="TreeGrafter"/>
</dbReference>
<feature type="region of interest" description="Disordered" evidence="1">
    <location>
        <begin position="865"/>
        <end position="897"/>
    </location>
</feature>
<dbReference type="AlphaFoldDB" id="M7ZNG3"/>
<dbReference type="GO" id="GO:0071944">
    <property type="term" value="C:cell periphery"/>
    <property type="evidence" value="ECO:0007669"/>
    <property type="project" value="TreeGrafter"/>
</dbReference>
<feature type="region of interest" description="Disordered" evidence="1">
    <location>
        <begin position="557"/>
        <end position="637"/>
    </location>
</feature>
<dbReference type="PANTHER" id="PTHR18063:SF6">
    <property type="entry name" value="UBIQUITIN CARBOXYL-TERMINAL HYDROLASE"/>
    <property type="match status" value="1"/>
</dbReference>